<sequence>MGYFELSVFSFEITRGLLKAGDMKKIKRARPVNKEPISPVARFLARDIKRVGIVLFNKESLCDYICSTVNFEKVEDAGLQR</sequence>
<proteinExistence type="predicted"/>
<protein>
    <submittedName>
        <fullName evidence="1">(rape) hypothetical protein</fullName>
    </submittedName>
</protein>
<reference evidence="1" key="1">
    <citation type="submission" date="2021-01" db="EMBL/GenBank/DDBJ databases">
        <authorList>
            <consortium name="Genoscope - CEA"/>
            <person name="William W."/>
        </authorList>
    </citation>
    <scope>NUCLEOTIDE SEQUENCE</scope>
</reference>
<dbReference type="AlphaFoldDB" id="A0A816JQD7"/>
<gene>
    <name evidence="1" type="ORF">DARMORV10_C04P64510.1</name>
</gene>
<evidence type="ECO:0000313" key="1">
    <source>
        <dbReference type="EMBL" id="CAF1867427.1"/>
    </source>
</evidence>
<accession>A0A816JQD7</accession>
<name>A0A816JQD7_BRANA</name>
<organism evidence="1">
    <name type="scientific">Brassica napus</name>
    <name type="common">Rape</name>
    <dbReference type="NCBI Taxonomy" id="3708"/>
    <lineage>
        <taxon>Eukaryota</taxon>
        <taxon>Viridiplantae</taxon>
        <taxon>Streptophyta</taxon>
        <taxon>Embryophyta</taxon>
        <taxon>Tracheophyta</taxon>
        <taxon>Spermatophyta</taxon>
        <taxon>Magnoliopsida</taxon>
        <taxon>eudicotyledons</taxon>
        <taxon>Gunneridae</taxon>
        <taxon>Pentapetalae</taxon>
        <taxon>rosids</taxon>
        <taxon>malvids</taxon>
        <taxon>Brassicales</taxon>
        <taxon>Brassicaceae</taxon>
        <taxon>Brassiceae</taxon>
        <taxon>Brassica</taxon>
    </lineage>
</organism>
<dbReference type="EMBL" id="HG994368">
    <property type="protein sequence ID" value="CAF1867427.1"/>
    <property type="molecule type" value="Genomic_DNA"/>
</dbReference>
<dbReference type="Proteomes" id="UP001295469">
    <property type="component" value="Chromosome C04"/>
</dbReference>